<accession>A0A0G0BJ40</accession>
<dbReference type="PANTHER" id="PTHR42763:SF2">
    <property type="entry name" value="ADP-GLUCOSE PHOSPHORYLASE"/>
    <property type="match status" value="1"/>
</dbReference>
<dbReference type="InterPro" id="IPR053177">
    <property type="entry name" value="ADP-glucose_phosphorylase"/>
</dbReference>
<dbReference type="Gene3D" id="3.30.428.10">
    <property type="entry name" value="HIT-like"/>
    <property type="match status" value="2"/>
</dbReference>
<evidence type="ECO:0000313" key="2">
    <source>
        <dbReference type="Proteomes" id="UP000034581"/>
    </source>
</evidence>
<gene>
    <name evidence="1" type="ORF">UR67_C0006G0030</name>
</gene>
<reference evidence="1 2" key="1">
    <citation type="journal article" date="2015" name="Nature">
        <title>rRNA introns, odd ribosomes, and small enigmatic genomes across a large radiation of phyla.</title>
        <authorList>
            <person name="Brown C.T."/>
            <person name="Hug L.A."/>
            <person name="Thomas B.C."/>
            <person name="Sharon I."/>
            <person name="Castelle C.J."/>
            <person name="Singh A."/>
            <person name="Wilkins M.J."/>
            <person name="Williams K.H."/>
            <person name="Banfield J.F."/>
        </authorList>
    </citation>
    <scope>NUCLEOTIDE SEQUENCE [LARGE SCALE GENOMIC DNA]</scope>
</reference>
<dbReference type="SUPFAM" id="SSF54197">
    <property type="entry name" value="HIT-like"/>
    <property type="match status" value="2"/>
</dbReference>
<keyword evidence="1" id="KW-0808">Transferase</keyword>
<dbReference type="EMBL" id="LBQB01000006">
    <property type="protein sequence ID" value="KKP69463.1"/>
    <property type="molecule type" value="Genomic_DNA"/>
</dbReference>
<comment type="caution">
    <text evidence="1">The sequence shown here is derived from an EMBL/GenBank/DDBJ whole genome shotgun (WGS) entry which is preliminary data.</text>
</comment>
<organism evidence="1 2">
    <name type="scientific">candidate division CPR3 bacterium GW2011_GWF2_35_18</name>
    <dbReference type="NCBI Taxonomy" id="1618350"/>
    <lineage>
        <taxon>Bacteria</taxon>
        <taxon>Bacteria division CPR3</taxon>
    </lineage>
</organism>
<dbReference type="InterPro" id="IPR036265">
    <property type="entry name" value="HIT-like_sf"/>
</dbReference>
<evidence type="ECO:0000313" key="1">
    <source>
        <dbReference type="EMBL" id="KKP69463.1"/>
    </source>
</evidence>
<dbReference type="GO" id="GO:0016779">
    <property type="term" value="F:nucleotidyltransferase activity"/>
    <property type="evidence" value="ECO:0007669"/>
    <property type="project" value="UniProtKB-KW"/>
</dbReference>
<keyword evidence="1" id="KW-0548">Nucleotidyltransferase</keyword>
<dbReference type="Proteomes" id="UP000034581">
    <property type="component" value="Unassembled WGS sequence"/>
</dbReference>
<name>A0A0G0BJ40_UNCC3</name>
<protein>
    <submittedName>
        <fullName evidence="1">Galactose-1-phosphate uridylyltransferase</fullName>
    </submittedName>
</protein>
<dbReference type="AlphaFoldDB" id="A0A0G0BJ40"/>
<dbReference type="PANTHER" id="PTHR42763">
    <property type="entry name" value="ADP-GLUCOSE PHOSPHORYLASE"/>
    <property type="match status" value="1"/>
</dbReference>
<dbReference type="STRING" id="1618350.UR67_C0006G0030"/>
<sequence length="269" mass="31295">MVDYRQNKLNKKWIIVSPKRAKRPGENKKEAKPVCPFCYGHESMTPPEVYRIGDGNPGESGWKVRVVPNKYKITDIHEVIIHHPNHDFDFEDLPEEHANLVFGVYKNRFNFHKDEGQVVIFNNCGKEAAESLEHNHTQLAVVPANIQLDTPVIGEINLAYEDDQLLISCPRDSEWPYEVWFIPKRRDLCFGDINSDEIMSFSRNLKKVINIIKKEVGKFSYNFYIYPSQDWYLRLIPRITNRAGFELSTGIMVNTKDSQEVVNLLKQNL</sequence>
<proteinExistence type="predicted"/>